<name>A0A5C0B3T2_9BURK</name>
<proteinExistence type="predicted"/>
<accession>A0A5C0B3T2</accession>
<dbReference type="RefSeq" id="WP_148816947.1">
    <property type="nucleotide sequence ID" value="NZ_CP043046.1"/>
</dbReference>
<protein>
    <submittedName>
        <fullName evidence="2">HNH endonuclease</fullName>
    </submittedName>
</protein>
<dbReference type="KEGG" id="pacr:FXN63_20195"/>
<sequence length="295" mass="33380">MRSLSSIQEIFAFEPCYRHDEVTVQICKANSGNHERNLVWLSSGKTGYWDQVETHVIVLAIEREGSAIFDLWAGEILPGTRGRRPDGEKWIFRVKDSFAHLGFVDFSEVTYERFYGKKAAASRVRVLRAELARPADDSTSAELAEAMKTLSKDAISEVRRFVWTRGQHHTVFRDNLWIRWQRKCSVHGLECGGHLRASHIVPWAESDDAAKMDVNNGLLLAAPLDVLFDQGYIAFSAEGLMLESKLLRAEAAKVFGVEPGLRLAWDHLKDAERSALQENLKKHLLVHAQKHGYVA</sequence>
<keyword evidence="3" id="KW-1185">Reference proteome</keyword>
<dbReference type="OrthoDB" id="9811869at2"/>
<evidence type="ECO:0000259" key="1">
    <source>
        <dbReference type="Pfam" id="PF13391"/>
    </source>
</evidence>
<organism evidence="2 3">
    <name type="scientific">Pigmentiphaga aceris</name>
    <dbReference type="NCBI Taxonomy" id="1940612"/>
    <lineage>
        <taxon>Bacteria</taxon>
        <taxon>Pseudomonadati</taxon>
        <taxon>Pseudomonadota</taxon>
        <taxon>Betaproteobacteria</taxon>
        <taxon>Burkholderiales</taxon>
        <taxon>Alcaligenaceae</taxon>
        <taxon>Pigmentiphaga</taxon>
    </lineage>
</organism>
<feature type="domain" description="HNH nuclease" evidence="1">
    <location>
        <begin position="192"/>
        <end position="235"/>
    </location>
</feature>
<dbReference type="EMBL" id="CP043046">
    <property type="protein sequence ID" value="QEI07900.1"/>
    <property type="molecule type" value="Genomic_DNA"/>
</dbReference>
<keyword evidence="2" id="KW-0540">Nuclease</keyword>
<gene>
    <name evidence="2" type="ORF">FXN63_20195</name>
</gene>
<dbReference type="AlphaFoldDB" id="A0A5C0B3T2"/>
<dbReference type="GO" id="GO:0004519">
    <property type="term" value="F:endonuclease activity"/>
    <property type="evidence" value="ECO:0007669"/>
    <property type="project" value="UniProtKB-KW"/>
</dbReference>
<evidence type="ECO:0000313" key="2">
    <source>
        <dbReference type="EMBL" id="QEI07900.1"/>
    </source>
</evidence>
<reference evidence="2 3" key="1">
    <citation type="submission" date="2019-08" db="EMBL/GenBank/DDBJ databases">
        <title>Amphibian skin-associated Pigmentiphaga: genome sequence and occurrence across geography and hosts.</title>
        <authorList>
            <person name="Bletz M.C."/>
            <person name="Bunk B."/>
            <person name="Sproeer C."/>
            <person name="Biwer P."/>
            <person name="Reiter S."/>
            <person name="Rabemananjara F.C.E."/>
            <person name="Schulz S."/>
            <person name="Overmann J."/>
            <person name="Vences M."/>
        </authorList>
    </citation>
    <scope>NUCLEOTIDE SEQUENCE [LARGE SCALE GENOMIC DNA]</scope>
    <source>
        <strain evidence="2 3">Mada1488</strain>
    </source>
</reference>
<dbReference type="Pfam" id="PF13391">
    <property type="entry name" value="HNH_2"/>
    <property type="match status" value="1"/>
</dbReference>
<dbReference type="InterPro" id="IPR003615">
    <property type="entry name" value="HNH_nuc"/>
</dbReference>
<keyword evidence="2" id="KW-0255">Endonuclease</keyword>
<evidence type="ECO:0000313" key="3">
    <source>
        <dbReference type="Proteomes" id="UP000325161"/>
    </source>
</evidence>
<keyword evidence="2" id="KW-0378">Hydrolase</keyword>
<dbReference type="Proteomes" id="UP000325161">
    <property type="component" value="Chromosome"/>
</dbReference>